<dbReference type="AlphaFoldDB" id="A0A139AB91"/>
<reference evidence="2 3" key="1">
    <citation type="journal article" date="2015" name="Genome Biol. Evol.">
        <title>Phylogenomic analyses indicate that early fungi evolved digesting cell walls of algal ancestors of land plants.</title>
        <authorList>
            <person name="Chang Y."/>
            <person name="Wang S."/>
            <person name="Sekimoto S."/>
            <person name="Aerts A.L."/>
            <person name="Choi C."/>
            <person name="Clum A."/>
            <person name="LaButti K.M."/>
            <person name="Lindquist E.A."/>
            <person name="Yee Ngan C."/>
            <person name="Ohm R.A."/>
            <person name="Salamov A.A."/>
            <person name="Grigoriev I.V."/>
            <person name="Spatafora J.W."/>
            <person name="Berbee M.L."/>
        </authorList>
    </citation>
    <scope>NUCLEOTIDE SEQUENCE [LARGE SCALE GENOMIC DNA]</scope>
    <source>
        <strain evidence="2 3">JEL478</strain>
    </source>
</reference>
<proteinExistence type="predicted"/>
<keyword evidence="3" id="KW-1185">Reference proteome</keyword>
<dbReference type="EMBL" id="KQ965771">
    <property type="protein sequence ID" value="KXS14092.1"/>
    <property type="molecule type" value="Genomic_DNA"/>
</dbReference>
<evidence type="ECO:0000256" key="1">
    <source>
        <dbReference type="SAM" id="MobiDB-lite"/>
    </source>
</evidence>
<protein>
    <submittedName>
        <fullName evidence="2">Uncharacterized protein</fullName>
    </submittedName>
</protein>
<gene>
    <name evidence="2" type="ORF">M427DRAFT_45193</name>
</gene>
<dbReference type="Proteomes" id="UP000070544">
    <property type="component" value="Unassembled WGS sequence"/>
</dbReference>
<accession>A0A139AB91</accession>
<feature type="region of interest" description="Disordered" evidence="1">
    <location>
        <begin position="158"/>
        <end position="184"/>
    </location>
</feature>
<evidence type="ECO:0000313" key="3">
    <source>
        <dbReference type="Proteomes" id="UP000070544"/>
    </source>
</evidence>
<evidence type="ECO:0000313" key="2">
    <source>
        <dbReference type="EMBL" id="KXS14092.1"/>
    </source>
</evidence>
<name>A0A139AB91_GONPJ</name>
<organism evidence="2 3">
    <name type="scientific">Gonapodya prolifera (strain JEL478)</name>
    <name type="common">Monoblepharis prolifera</name>
    <dbReference type="NCBI Taxonomy" id="1344416"/>
    <lineage>
        <taxon>Eukaryota</taxon>
        <taxon>Fungi</taxon>
        <taxon>Fungi incertae sedis</taxon>
        <taxon>Chytridiomycota</taxon>
        <taxon>Chytridiomycota incertae sedis</taxon>
        <taxon>Monoblepharidomycetes</taxon>
        <taxon>Monoblepharidales</taxon>
        <taxon>Gonapodyaceae</taxon>
        <taxon>Gonapodya</taxon>
    </lineage>
</organism>
<sequence length="232" mass="25770">MNSAVRRVYRLILLQACLKLFFHFMDNEAIHFGYFDSEGEDPEEINVYVRIFSAFAVLSQRSLPLPAFRWYYVICGIIQWKRRPTPTGIDDPSRWTLSPTKLPTSNSLTETILFVAVYGRRDGRFSSLSAIAKRAQQSSRAPVKAETSSQIEANEELLKDEGEVKTSDLSTPSPDEDVPPEDGAFGSLVGTLAGGKLVDSHTTPNPASLSGYDQEFFPFMSDDNIGTEVAFG</sequence>